<accession>Q93NF3</accession>
<evidence type="ECO:0000313" key="2">
    <source>
        <dbReference type="EMBL" id="CAD47927.1"/>
    </source>
</evidence>
<organism evidence="1">
    <name type="scientific">Paenarthrobacter nicotinovorans</name>
    <name type="common">Arthrobacter nicotinovorans</name>
    <dbReference type="NCBI Taxonomy" id="29320"/>
    <lineage>
        <taxon>Bacteria</taxon>
        <taxon>Bacillati</taxon>
        <taxon>Actinomycetota</taxon>
        <taxon>Actinomycetes</taxon>
        <taxon>Micrococcales</taxon>
        <taxon>Micrococcaceae</taxon>
        <taxon>Paenarthrobacter</taxon>
    </lineage>
</organism>
<reference evidence="2" key="3">
    <citation type="journal article" date="2013" name="J. Mol. Evol.">
        <title>pAO1 of Arthrobacter nicotinovorans and the spread of catabolic traits by horizontal gene transfer in gram-positive soil bacteria.</title>
        <authorList>
            <person name="Mihasan M."/>
            <person name="Brandsch R."/>
        </authorList>
    </citation>
    <scope>NUCLEOTIDE SEQUENCE [LARGE SCALE GENOMIC DNA]</scope>
    <source>
        <strain evidence="2">ATCC 49919</strain>
        <plasmid evidence="2">pAO1</plasmid>
    </source>
</reference>
<keyword evidence="1" id="KW-0614">Plasmid</keyword>
<protein>
    <submittedName>
        <fullName evidence="1">ORF147</fullName>
    </submittedName>
</protein>
<geneLocation type="plasmid" evidence="2">
    <name>pAO1</name>
</geneLocation>
<dbReference type="EMBL" id="AF373840">
    <property type="protein sequence ID" value="AAK64262.1"/>
    <property type="molecule type" value="Genomic_DNA"/>
</dbReference>
<reference evidence="1" key="1">
    <citation type="journal article" date="2001" name="J. Bacteriol.">
        <title>Gene cluster on pAO1 of Arthrobacter nicotinovorans involved in degradation of the plant alkaloid nicotine: cloning, purification, and characterization of 2,6-dihydroxypyridine 3-hydroxylase.</title>
        <authorList>
            <person name="Baitsch D."/>
            <person name="Sandu C."/>
            <person name="Brandsch R."/>
            <person name="Igloi G.L."/>
        </authorList>
    </citation>
    <scope>NUCLEOTIDE SEQUENCE</scope>
    <source>
        <plasmid evidence="1">pA01</plasmid>
    </source>
</reference>
<dbReference type="AlphaFoldDB" id="Q93NF3"/>
<evidence type="ECO:0000313" key="1">
    <source>
        <dbReference type="EMBL" id="AAK64262.1"/>
    </source>
</evidence>
<geneLocation type="plasmid" evidence="1">
    <name>pA01</name>
</geneLocation>
<reference evidence="2" key="2">
    <citation type="journal article" date="2003" name="J. Bacteriol.">
        <title>Sequence of the 165-kilobase catabolic plasmid pAO1 from Arthrobacter nicotinovorans and identification of a pAO1-dependent nicotine uptake system.</title>
        <authorList>
            <person name="Igloi G.L."/>
            <person name="Brandsch R."/>
        </authorList>
    </citation>
    <scope>NUCLEOTIDE SEQUENCE [LARGE SCALE GENOMIC DNA]</scope>
    <source>
        <strain evidence="2">ATCC 49919</strain>
        <plasmid evidence="2">pAO1</plasmid>
    </source>
</reference>
<proteinExistence type="predicted"/>
<name>Q93NF3_PAENI</name>
<sequence>MDVLELSAGKHSGHHAAACQLGSDTVDERVRIDLCTGHIDSVDDGPGLAVDHPAGNCGGVLVPRVAARPELLPILVHEDVVDMVNQQASNRRTLGWITVPGGSHGLLKLRVTQALHVLDQPRGPRPWRNFLDRSACLLVEVREVYRV</sequence>
<dbReference type="EMBL" id="AJ507836">
    <property type="protein sequence ID" value="CAD47927.1"/>
    <property type="molecule type" value="Genomic_DNA"/>
</dbReference>